<gene>
    <name evidence="1" type="ORF">KC19_9G056400</name>
</gene>
<accession>A0A8T0GSD5</accession>
<sequence>MLILQALVMTTDGPQDQAVGLLFHIKIPRWIGMPSRDDTYNEKLVFERCSAVECICYLYPSHEYVYLVKLVVFFIFCRMMCTRLNMRKQPGSGWRWGFGAAS</sequence>
<dbReference type="AlphaFoldDB" id="A0A8T0GSD5"/>
<dbReference type="EMBL" id="CM026430">
    <property type="protein sequence ID" value="KAG0561335.1"/>
    <property type="molecule type" value="Genomic_DNA"/>
</dbReference>
<evidence type="ECO:0000313" key="1">
    <source>
        <dbReference type="EMBL" id="KAG0561335.1"/>
    </source>
</evidence>
<proteinExistence type="predicted"/>
<dbReference type="Proteomes" id="UP000822688">
    <property type="component" value="Chromosome 9"/>
</dbReference>
<reference evidence="1" key="1">
    <citation type="submission" date="2020-06" db="EMBL/GenBank/DDBJ databases">
        <title>WGS assembly of Ceratodon purpureus strain R40.</title>
        <authorList>
            <person name="Carey S.B."/>
            <person name="Jenkins J."/>
            <person name="Shu S."/>
            <person name="Lovell J.T."/>
            <person name="Sreedasyam A."/>
            <person name="Maumus F."/>
            <person name="Tiley G.P."/>
            <person name="Fernandez-Pozo N."/>
            <person name="Barry K."/>
            <person name="Chen C."/>
            <person name="Wang M."/>
            <person name="Lipzen A."/>
            <person name="Daum C."/>
            <person name="Saski C.A."/>
            <person name="Payton A.C."/>
            <person name="Mcbreen J.C."/>
            <person name="Conrad R.E."/>
            <person name="Kollar L.M."/>
            <person name="Olsson S."/>
            <person name="Huttunen S."/>
            <person name="Landis J.B."/>
            <person name="Wickett N.J."/>
            <person name="Johnson M.G."/>
            <person name="Rensing S.A."/>
            <person name="Grimwood J."/>
            <person name="Schmutz J."/>
            <person name="Mcdaniel S.F."/>
        </authorList>
    </citation>
    <scope>NUCLEOTIDE SEQUENCE</scope>
    <source>
        <strain evidence="1">R40</strain>
    </source>
</reference>
<keyword evidence="2" id="KW-1185">Reference proteome</keyword>
<comment type="caution">
    <text evidence="1">The sequence shown here is derived from an EMBL/GenBank/DDBJ whole genome shotgun (WGS) entry which is preliminary data.</text>
</comment>
<evidence type="ECO:0000313" key="2">
    <source>
        <dbReference type="Proteomes" id="UP000822688"/>
    </source>
</evidence>
<protein>
    <submittedName>
        <fullName evidence="1">Uncharacterized protein</fullName>
    </submittedName>
</protein>
<organism evidence="1 2">
    <name type="scientific">Ceratodon purpureus</name>
    <name type="common">Fire moss</name>
    <name type="synonym">Dicranum purpureum</name>
    <dbReference type="NCBI Taxonomy" id="3225"/>
    <lineage>
        <taxon>Eukaryota</taxon>
        <taxon>Viridiplantae</taxon>
        <taxon>Streptophyta</taxon>
        <taxon>Embryophyta</taxon>
        <taxon>Bryophyta</taxon>
        <taxon>Bryophytina</taxon>
        <taxon>Bryopsida</taxon>
        <taxon>Dicranidae</taxon>
        <taxon>Pseudoditrichales</taxon>
        <taxon>Ditrichaceae</taxon>
        <taxon>Ceratodon</taxon>
    </lineage>
</organism>
<name>A0A8T0GSD5_CERPU</name>